<evidence type="ECO:0000256" key="3">
    <source>
        <dbReference type="SAM" id="SignalP"/>
    </source>
</evidence>
<accession>A0A7L9U6K0</accession>
<comment type="catalytic activity">
    <reaction evidence="1">
        <text>a 3-(acyloxy)acyl derivative of bacterial toxin + H2O = a 3-hydroxyacyl derivative of bacterial toxin + a fatty acid + H(+)</text>
        <dbReference type="Rhea" id="RHEA:12032"/>
        <dbReference type="ChEBI" id="CHEBI:15377"/>
        <dbReference type="ChEBI" id="CHEBI:15378"/>
        <dbReference type="ChEBI" id="CHEBI:28868"/>
        <dbReference type="ChEBI" id="CHEBI:136853"/>
        <dbReference type="ChEBI" id="CHEBI:140675"/>
        <dbReference type="EC" id="3.1.1.77"/>
    </reaction>
</comment>
<proteinExistence type="inferred from homology"/>
<dbReference type="PIRSF" id="PIRSF029681">
    <property type="entry name" value="PagL"/>
    <property type="match status" value="1"/>
</dbReference>
<sequence length="185" mass="20278">MASNKKIATLAGLAIALLAGRASAADNGWIDSASVEFGSGSKVRIGRLAVQKNWDAQWFASNGRHLSGYWDLSAAYWRGTAYRNVDGQHQNLAVVGITPVLRYQRDDKLGWYAEGGIGANLFSELYNNSDNRLSTAFQFGDHIGIGYVTANKWDLGLKFQHYSNASIKRPNSGVNLLVASARYQF</sequence>
<organism evidence="4 5">
    <name type="scientific">Massilia litorea</name>
    <dbReference type="NCBI Taxonomy" id="2769491"/>
    <lineage>
        <taxon>Bacteria</taxon>
        <taxon>Pseudomonadati</taxon>
        <taxon>Pseudomonadota</taxon>
        <taxon>Betaproteobacteria</taxon>
        <taxon>Burkholderiales</taxon>
        <taxon>Oxalobacteraceae</taxon>
        <taxon>Telluria group</taxon>
        <taxon>Massilia</taxon>
    </lineage>
</organism>
<dbReference type="EMBL" id="CP062941">
    <property type="protein sequence ID" value="QOL50567.1"/>
    <property type="molecule type" value="Genomic_DNA"/>
</dbReference>
<name>A0A7L9U6K0_9BURK</name>
<dbReference type="InterPro" id="IPR011250">
    <property type="entry name" value="OMP/PagP_B-barrel"/>
</dbReference>
<reference evidence="4 5" key="1">
    <citation type="submission" date="2020-10" db="EMBL/GenBank/DDBJ databases">
        <title>Genome sequencing of Massilia sp. LPB0304.</title>
        <authorList>
            <person name="Kim J."/>
        </authorList>
    </citation>
    <scope>NUCLEOTIDE SEQUENCE [LARGE SCALE GENOMIC DNA]</scope>
    <source>
        <strain evidence="4 5">LPB0304</strain>
    </source>
</reference>
<keyword evidence="1 4" id="KW-0378">Hydrolase</keyword>
<dbReference type="RefSeq" id="WP_193687555.1">
    <property type="nucleotide sequence ID" value="NZ_CP062941.1"/>
</dbReference>
<feature type="signal peptide" evidence="3">
    <location>
        <begin position="1"/>
        <end position="24"/>
    </location>
</feature>
<keyword evidence="1" id="KW-0998">Cell outer membrane</keyword>
<evidence type="ECO:0000313" key="5">
    <source>
        <dbReference type="Proteomes" id="UP000593875"/>
    </source>
</evidence>
<comment type="subunit">
    <text evidence="1">Homodimer.</text>
</comment>
<dbReference type="GO" id="GO:0009279">
    <property type="term" value="C:cell outer membrane"/>
    <property type="evidence" value="ECO:0007669"/>
    <property type="project" value="UniProtKB-SubCell"/>
</dbReference>
<comment type="subcellular location">
    <subcellularLocation>
        <location evidence="1">Cell outer membrane</location>
        <topology evidence="1">Multi-pass membrane protein</topology>
    </subcellularLocation>
</comment>
<dbReference type="AlphaFoldDB" id="A0A7L9U6K0"/>
<evidence type="ECO:0000256" key="2">
    <source>
        <dbReference type="PIRSR" id="PIRSR029681-2"/>
    </source>
</evidence>
<protein>
    <recommendedName>
        <fullName evidence="1">Lipid A deacylase</fullName>
        <ecNumber evidence="1">3.1.1.77</ecNumber>
    </recommendedName>
    <alternativeName>
        <fullName evidence="1">LPS 3-O-deacylase</fullName>
    </alternativeName>
    <alternativeName>
        <fullName evidence="1">Outer membrane enzyme</fullName>
    </alternativeName>
</protein>
<keyword evidence="5" id="KW-1185">Reference proteome</keyword>
<comment type="function">
    <text evidence="1">Has lipid A 3-O-deacylase activity. Hydrolyzes the ester bond at the 3 position of lipid A, a bioactive component of lipopolysaccharide (LPS), thereby releasing the primary fatty acyl moiety.</text>
</comment>
<dbReference type="EC" id="3.1.1.77" evidence="1"/>
<feature type="site" description="Critical for activity" evidence="2">
    <location>
        <position position="164"/>
    </location>
</feature>
<keyword evidence="3" id="KW-0732">Signal</keyword>
<evidence type="ECO:0000313" key="4">
    <source>
        <dbReference type="EMBL" id="QOL50567.1"/>
    </source>
</evidence>
<dbReference type="SUPFAM" id="SSF56925">
    <property type="entry name" value="OMPA-like"/>
    <property type="match status" value="1"/>
</dbReference>
<dbReference type="KEGG" id="mlir:LPB04_04435"/>
<dbReference type="GO" id="GO:0050528">
    <property type="term" value="F:acyloxyacyl hydrolase activity"/>
    <property type="evidence" value="ECO:0007669"/>
    <property type="project" value="UniProtKB-EC"/>
</dbReference>
<keyword evidence="1" id="KW-0472">Membrane</keyword>
<evidence type="ECO:0000256" key="1">
    <source>
        <dbReference type="PIRNR" id="PIRNR029681"/>
    </source>
</evidence>
<dbReference type="Proteomes" id="UP000593875">
    <property type="component" value="Chromosome"/>
</dbReference>
<gene>
    <name evidence="4" type="ORF">LPB04_04435</name>
</gene>
<comment type="similarity">
    <text evidence="1">Belongs to the PagL family.</text>
</comment>
<dbReference type="InterPro" id="IPR018550">
    <property type="entry name" value="Lipid-A_deacylase-rel"/>
</dbReference>
<dbReference type="Gene3D" id="2.40.160.20">
    <property type="match status" value="1"/>
</dbReference>
<feature type="chain" id="PRO_5032969359" description="Lipid A deacylase" evidence="3">
    <location>
        <begin position="25"/>
        <end position="185"/>
    </location>
</feature>
<dbReference type="Pfam" id="PF09411">
    <property type="entry name" value="PagL"/>
    <property type="match status" value="1"/>
</dbReference>